<protein>
    <submittedName>
        <fullName evidence="2">Uncharacterized protein</fullName>
    </submittedName>
</protein>
<dbReference type="AlphaFoldDB" id="A0A914YSR0"/>
<keyword evidence="1" id="KW-1185">Reference proteome</keyword>
<accession>A0A914YSR0</accession>
<dbReference type="Proteomes" id="UP000887577">
    <property type="component" value="Unplaced"/>
</dbReference>
<proteinExistence type="predicted"/>
<reference evidence="2" key="1">
    <citation type="submission" date="2022-11" db="UniProtKB">
        <authorList>
            <consortium name="WormBaseParasite"/>
        </authorList>
    </citation>
    <scope>IDENTIFICATION</scope>
</reference>
<evidence type="ECO:0000313" key="2">
    <source>
        <dbReference type="WBParaSite" id="PSU_v2.g3046.t1"/>
    </source>
</evidence>
<organism evidence="1 2">
    <name type="scientific">Panagrolaimus superbus</name>
    <dbReference type="NCBI Taxonomy" id="310955"/>
    <lineage>
        <taxon>Eukaryota</taxon>
        <taxon>Metazoa</taxon>
        <taxon>Ecdysozoa</taxon>
        <taxon>Nematoda</taxon>
        <taxon>Chromadorea</taxon>
        <taxon>Rhabditida</taxon>
        <taxon>Tylenchina</taxon>
        <taxon>Panagrolaimomorpha</taxon>
        <taxon>Panagrolaimoidea</taxon>
        <taxon>Panagrolaimidae</taxon>
        <taxon>Panagrolaimus</taxon>
    </lineage>
</organism>
<name>A0A914YSR0_9BILA</name>
<dbReference type="WBParaSite" id="PSU_v2.g3046.t1">
    <property type="protein sequence ID" value="PSU_v2.g3046.t1"/>
    <property type="gene ID" value="PSU_v2.g3046"/>
</dbReference>
<sequence length="174" mass="20573">MYETSCNPNLTFLDIIKKAPNLEDIYLLNSKKNIIYEKTWIKDLLKYINGKTFQSLTVIVYTIELDVKNLVKFIETKCNREKIVVDLRFNIDLLDEDEDGQILAGIQRKVSEYFDDHSEEESVMEIGYDGVDGYERYSLEKIKKPKRPIIQSRGIKRRNFDRNLSVFIYPNFLN</sequence>
<evidence type="ECO:0000313" key="1">
    <source>
        <dbReference type="Proteomes" id="UP000887577"/>
    </source>
</evidence>